<accession>A0A1M5K611</accession>
<keyword evidence="3" id="KW-0675">Receptor</keyword>
<dbReference type="STRING" id="634436.SAMN05216361_2380"/>
<evidence type="ECO:0000313" key="4">
    <source>
        <dbReference type="Proteomes" id="UP000184520"/>
    </source>
</evidence>
<protein>
    <submittedName>
        <fullName evidence="3">Tripartite ATP-independent transporter solute receptor, DctP family</fullName>
    </submittedName>
</protein>
<dbReference type="Pfam" id="PF03480">
    <property type="entry name" value="DctP"/>
    <property type="match status" value="1"/>
</dbReference>
<keyword evidence="4" id="KW-1185">Reference proteome</keyword>
<dbReference type="EMBL" id="FQWD01000003">
    <property type="protein sequence ID" value="SHG48225.1"/>
    <property type="molecule type" value="Genomic_DNA"/>
</dbReference>
<dbReference type="NCBIfam" id="NF037995">
    <property type="entry name" value="TRAP_S1"/>
    <property type="match status" value="1"/>
</dbReference>
<dbReference type="AlphaFoldDB" id="A0A1M5K611"/>
<sequence length="337" mass="37286">MKQPLWKTCRLFARVVLAFLACYMPAQASTLNVVTALSQSDPMYQGLLRFKQAVEQGSDNQIKVRLFVGSQLGNDNDILEQAMAGAPVAVLVDAGRLSFYQPEIGVLSAPYLIDNVEQLNVLVQSPMFEQWANALATQSGIKVLGFNWWQGERHVLTNKPVFTPDDLDGVRLRTIGAPVWISTIRAMGATPTPLSWAEVYSGLQQRVIDGAEAQHAGTYGARLYEVIGYVNKTRHIHLISGLVASNHWFSRLSKAHQALVQKSALEAGEFATSLVQARQSEIEQALAAAGVEIVEPDIDAFKHATQQVYTELGYENVYQRIQQYLAEQMGVDIKESH</sequence>
<evidence type="ECO:0000313" key="3">
    <source>
        <dbReference type="EMBL" id="SHG48225.1"/>
    </source>
</evidence>
<dbReference type="InterPro" id="IPR038404">
    <property type="entry name" value="TRAP_DctP_sf"/>
</dbReference>
<dbReference type="Gene3D" id="3.40.190.170">
    <property type="entry name" value="Bacterial extracellular solute-binding protein, family 7"/>
    <property type="match status" value="1"/>
</dbReference>
<dbReference type="CDD" id="cd13669">
    <property type="entry name" value="PBP2_TRAP_TM0322_like"/>
    <property type="match status" value="1"/>
</dbReference>
<dbReference type="PANTHER" id="PTHR33376">
    <property type="match status" value="1"/>
</dbReference>
<proteinExistence type="predicted"/>
<dbReference type="InterPro" id="IPR018389">
    <property type="entry name" value="DctP_fam"/>
</dbReference>
<evidence type="ECO:0000256" key="1">
    <source>
        <dbReference type="ARBA" id="ARBA00022729"/>
    </source>
</evidence>
<gene>
    <name evidence="3" type="ORF">SAMN05216361_2380</name>
</gene>
<keyword evidence="1 2" id="KW-0732">Signal</keyword>
<dbReference type="RefSeq" id="WP_073322606.1">
    <property type="nucleotide sequence ID" value="NZ_FQWD01000003.1"/>
</dbReference>
<organism evidence="3 4">
    <name type="scientific">Marisediminitalea aggregata</name>
    <dbReference type="NCBI Taxonomy" id="634436"/>
    <lineage>
        <taxon>Bacteria</taxon>
        <taxon>Pseudomonadati</taxon>
        <taxon>Pseudomonadota</taxon>
        <taxon>Gammaproteobacteria</taxon>
        <taxon>Alteromonadales</taxon>
        <taxon>Alteromonadaceae</taxon>
        <taxon>Marisediminitalea</taxon>
    </lineage>
</organism>
<dbReference type="Proteomes" id="UP000184520">
    <property type="component" value="Unassembled WGS sequence"/>
</dbReference>
<reference evidence="4" key="1">
    <citation type="submission" date="2016-11" db="EMBL/GenBank/DDBJ databases">
        <authorList>
            <person name="Varghese N."/>
            <person name="Submissions S."/>
        </authorList>
    </citation>
    <scope>NUCLEOTIDE SEQUENCE [LARGE SCALE GENOMIC DNA]</scope>
    <source>
        <strain evidence="4">CGMCC 1.8995</strain>
    </source>
</reference>
<feature type="chain" id="PRO_5012590022" evidence="2">
    <location>
        <begin position="29"/>
        <end position="337"/>
    </location>
</feature>
<dbReference type="PANTHER" id="PTHR33376:SF3">
    <property type="entry name" value="C4-DICARBOXYLATE-BINDING PROTEIN"/>
    <property type="match status" value="1"/>
</dbReference>
<feature type="signal peptide" evidence="2">
    <location>
        <begin position="1"/>
        <end position="28"/>
    </location>
</feature>
<name>A0A1M5K611_9ALTE</name>
<evidence type="ECO:0000256" key="2">
    <source>
        <dbReference type="SAM" id="SignalP"/>
    </source>
</evidence>
<dbReference type="GO" id="GO:0055085">
    <property type="term" value="P:transmembrane transport"/>
    <property type="evidence" value="ECO:0007669"/>
    <property type="project" value="InterPro"/>
</dbReference>